<evidence type="ECO:0000256" key="4">
    <source>
        <dbReference type="ARBA" id="ARBA00022993"/>
    </source>
</evidence>
<dbReference type="AlphaFoldDB" id="A0A1H9KFA5"/>
<reference evidence="7 8" key="1">
    <citation type="submission" date="2016-10" db="EMBL/GenBank/DDBJ databases">
        <authorList>
            <person name="de Groot N.N."/>
        </authorList>
    </citation>
    <scope>NUCLEOTIDE SEQUENCE [LARGE SCALE GENOMIC DNA]</scope>
    <source>
        <strain evidence="7 8">DSM 21035</strain>
    </source>
</reference>
<sequence length="195" mass="22202">MTVVGLTGGIGSGKTTVAKVFQALGIPVYIADDEAKKLMNRSKVIKRKLIALFGENAYVDDKLNRPFLADIIFNDKTYLEQMNTIVHPRVARHFEKWLKKQHAPYVIKEVAILFENGGHKKCDYVITVTAPKALRIKRLLKRETTSKEKIEAVMKNQWSDSEKLKLSDFVIVNKTLENTELQVKKVHAQILKKIA</sequence>
<dbReference type="EC" id="2.7.1.24" evidence="5 6"/>
<organism evidence="7 8">
    <name type="scientific">Hyunsoonleella jejuensis</name>
    <dbReference type="NCBI Taxonomy" id="419940"/>
    <lineage>
        <taxon>Bacteria</taxon>
        <taxon>Pseudomonadati</taxon>
        <taxon>Bacteroidota</taxon>
        <taxon>Flavobacteriia</taxon>
        <taxon>Flavobacteriales</taxon>
        <taxon>Flavobacteriaceae</taxon>
    </lineage>
</organism>
<dbReference type="GO" id="GO:0005524">
    <property type="term" value="F:ATP binding"/>
    <property type="evidence" value="ECO:0007669"/>
    <property type="project" value="UniProtKB-UniRule"/>
</dbReference>
<evidence type="ECO:0000313" key="7">
    <source>
        <dbReference type="EMBL" id="SEQ97850.1"/>
    </source>
</evidence>
<evidence type="ECO:0000256" key="1">
    <source>
        <dbReference type="ARBA" id="ARBA00009018"/>
    </source>
</evidence>
<accession>A0A1H9KFA5</accession>
<keyword evidence="8" id="KW-1185">Reference proteome</keyword>
<evidence type="ECO:0000256" key="2">
    <source>
        <dbReference type="ARBA" id="ARBA00022741"/>
    </source>
</evidence>
<comment type="similarity">
    <text evidence="1 5">Belongs to the CoaE family.</text>
</comment>
<proteinExistence type="inferred from homology"/>
<dbReference type="GO" id="GO:0004140">
    <property type="term" value="F:dephospho-CoA kinase activity"/>
    <property type="evidence" value="ECO:0007669"/>
    <property type="project" value="UniProtKB-UniRule"/>
</dbReference>
<dbReference type="GO" id="GO:0015937">
    <property type="term" value="P:coenzyme A biosynthetic process"/>
    <property type="evidence" value="ECO:0007669"/>
    <property type="project" value="UniProtKB-UniRule"/>
</dbReference>
<protein>
    <recommendedName>
        <fullName evidence="5 6">Dephospho-CoA kinase</fullName>
        <ecNumber evidence="5 6">2.7.1.24</ecNumber>
    </recommendedName>
    <alternativeName>
        <fullName evidence="5">Dephosphocoenzyme A kinase</fullName>
    </alternativeName>
</protein>
<feature type="binding site" evidence="5">
    <location>
        <begin position="11"/>
        <end position="16"/>
    </location>
    <ligand>
        <name>ATP</name>
        <dbReference type="ChEBI" id="CHEBI:30616"/>
    </ligand>
</feature>
<dbReference type="SUPFAM" id="SSF52540">
    <property type="entry name" value="P-loop containing nucleoside triphosphate hydrolases"/>
    <property type="match status" value="1"/>
</dbReference>
<dbReference type="EMBL" id="FOFN01000004">
    <property type="protein sequence ID" value="SEQ97850.1"/>
    <property type="molecule type" value="Genomic_DNA"/>
</dbReference>
<dbReference type="PANTHER" id="PTHR10695">
    <property type="entry name" value="DEPHOSPHO-COA KINASE-RELATED"/>
    <property type="match status" value="1"/>
</dbReference>
<name>A0A1H9KFA5_9FLAO</name>
<dbReference type="UniPathway" id="UPA00241">
    <property type="reaction ID" value="UER00356"/>
</dbReference>
<comment type="pathway">
    <text evidence="5">Cofactor biosynthesis; coenzyme A biosynthesis; CoA from (R)-pantothenate: step 5/5.</text>
</comment>
<dbReference type="Proteomes" id="UP000198999">
    <property type="component" value="Unassembled WGS sequence"/>
</dbReference>
<dbReference type="RefSeq" id="WP_092580536.1">
    <property type="nucleotide sequence ID" value="NZ_FOFN01000004.1"/>
</dbReference>
<dbReference type="HAMAP" id="MF_00376">
    <property type="entry name" value="Dephospho_CoA_kinase"/>
    <property type="match status" value="1"/>
</dbReference>
<dbReference type="CDD" id="cd02022">
    <property type="entry name" value="DPCK"/>
    <property type="match status" value="1"/>
</dbReference>
<gene>
    <name evidence="5" type="primary">coaE</name>
    <name evidence="7" type="ORF">SAMN05421824_2732</name>
</gene>
<keyword evidence="5" id="KW-0963">Cytoplasm</keyword>
<keyword evidence="2 5" id="KW-0547">Nucleotide-binding</keyword>
<dbReference type="NCBIfam" id="TIGR00152">
    <property type="entry name" value="dephospho-CoA kinase"/>
    <property type="match status" value="1"/>
</dbReference>
<keyword evidence="4 5" id="KW-0173">Coenzyme A biosynthesis</keyword>
<comment type="catalytic activity">
    <reaction evidence="5">
        <text>3'-dephospho-CoA + ATP = ADP + CoA + H(+)</text>
        <dbReference type="Rhea" id="RHEA:18245"/>
        <dbReference type="ChEBI" id="CHEBI:15378"/>
        <dbReference type="ChEBI" id="CHEBI:30616"/>
        <dbReference type="ChEBI" id="CHEBI:57287"/>
        <dbReference type="ChEBI" id="CHEBI:57328"/>
        <dbReference type="ChEBI" id="CHEBI:456216"/>
        <dbReference type="EC" id="2.7.1.24"/>
    </reaction>
</comment>
<comment type="subcellular location">
    <subcellularLocation>
        <location evidence="5">Cytoplasm</location>
    </subcellularLocation>
</comment>
<dbReference type="PANTHER" id="PTHR10695:SF46">
    <property type="entry name" value="BIFUNCTIONAL COENZYME A SYNTHASE-RELATED"/>
    <property type="match status" value="1"/>
</dbReference>
<comment type="function">
    <text evidence="5">Catalyzes the phosphorylation of the 3'-hydroxyl group of dephosphocoenzyme A to form coenzyme A.</text>
</comment>
<evidence type="ECO:0000256" key="3">
    <source>
        <dbReference type="ARBA" id="ARBA00022840"/>
    </source>
</evidence>
<dbReference type="GO" id="GO:0005737">
    <property type="term" value="C:cytoplasm"/>
    <property type="evidence" value="ECO:0007669"/>
    <property type="project" value="UniProtKB-SubCell"/>
</dbReference>
<dbReference type="PROSITE" id="PS51219">
    <property type="entry name" value="DPCK"/>
    <property type="match status" value="1"/>
</dbReference>
<dbReference type="OrthoDB" id="9812943at2"/>
<dbReference type="InterPro" id="IPR001977">
    <property type="entry name" value="Depp_CoAkinase"/>
</dbReference>
<evidence type="ECO:0000313" key="8">
    <source>
        <dbReference type="Proteomes" id="UP000198999"/>
    </source>
</evidence>
<dbReference type="Gene3D" id="3.40.50.300">
    <property type="entry name" value="P-loop containing nucleotide triphosphate hydrolases"/>
    <property type="match status" value="1"/>
</dbReference>
<keyword evidence="5" id="KW-0808">Transferase</keyword>
<evidence type="ECO:0000256" key="6">
    <source>
        <dbReference type="NCBIfam" id="TIGR00152"/>
    </source>
</evidence>
<dbReference type="InterPro" id="IPR027417">
    <property type="entry name" value="P-loop_NTPase"/>
</dbReference>
<keyword evidence="5 7" id="KW-0418">Kinase</keyword>
<dbReference type="Pfam" id="PF01121">
    <property type="entry name" value="CoaE"/>
    <property type="match status" value="1"/>
</dbReference>
<keyword evidence="3 5" id="KW-0067">ATP-binding</keyword>
<dbReference type="STRING" id="419940.SAMN05421824_2732"/>
<evidence type="ECO:0000256" key="5">
    <source>
        <dbReference type="HAMAP-Rule" id="MF_00376"/>
    </source>
</evidence>